<feature type="transmembrane region" description="Helical" evidence="1">
    <location>
        <begin position="12"/>
        <end position="32"/>
    </location>
</feature>
<keyword evidence="1" id="KW-0812">Transmembrane</keyword>
<name>A0A0M1VT40_FUSVC</name>
<sequence length="175" mass="21173">MIIDKGETMKLKNFSLFTIILVFILSFTIYSMEKTEVFNIDNEWSITLPEDWQMEGRSPYQQYYSFYPNVPFYSMIKIYNYDIEENQNINLLEDLKKKYPNSKIKKKKLDLNRIKIKNTKVEAYEYSFDENGTELYAVSYFIILKENLLIANFYSISEKETEKMLEYFYNIEKIN</sequence>
<organism evidence="2 3">
    <name type="scientific">Fusobacterium vincentii 4_1_13</name>
    <dbReference type="NCBI Taxonomy" id="469606"/>
    <lineage>
        <taxon>Bacteria</taxon>
        <taxon>Fusobacteriati</taxon>
        <taxon>Fusobacteriota</taxon>
        <taxon>Fusobacteriia</taxon>
        <taxon>Fusobacteriales</taxon>
        <taxon>Fusobacteriaceae</taxon>
        <taxon>Fusobacterium</taxon>
    </lineage>
</organism>
<dbReference type="Proteomes" id="UP000004925">
    <property type="component" value="Unassembled WGS sequence"/>
</dbReference>
<keyword evidence="1" id="KW-0472">Membrane</keyword>
<dbReference type="EMBL" id="ACDE02000013">
    <property type="protein sequence ID" value="EEO39763.2"/>
    <property type="molecule type" value="Genomic_DNA"/>
</dbReference>
<comment type="caution">
    <text evidence="2">The sequence shown here is derived from an EMBL/GenBank/DDBJ whole genome shotgun (WGS) entry which is preliminary data.</text>
</comment>
<dbReference type="AlphaFoldDB" id="A0A0M1VT40"/>
<evidence type="ECO:0000313" key="2">
    <source>
        <dbReference type="EMBL" id="EEO39763.2"/>
    </source>
</evidence>
<accession>A0A0M1VT40</accession>
<reference evidence="2 3" key="1">
    <citation type="submission" date="2011-10" db="EMBL/GenBank/DDBJ databases">
        <title>The Genome Sequence of Fusobacterium sp. 4_1_13.</title>
        <authorList>
            <consortium name="The Broad Institute Genome Sequencing Platform"/>
            <person name="Earl A."/>
            <person name="Ward D."/>
            <person name="Feldgarden M."/>
            <person name="Gevers D."/>
            <person name="Strauss J."/>
            <person name="Ambrose C."/>
            <person name="Allen-Vercoe E."/>
            <person name="Young S.K."/>
            <person name="Zeng Q."/>
            <person name="Gargeya S."/>
            <person name="Fitzgerald M."/>
            <person name="Haas B."/>
            <person name="Abouelleil A."/>
            <person name="Alvarado L."/>
            <person name="Arachchi H.M."/>
            <person name="Berlin A."/>
            <person name="Brown A."/>
            <person name="Chapman S.B."/>
            <person name="Chen Z."/>
            <person name="Dunbar C."/>
            <person name="Freedman E."/>
            <person name="Gearin G."/>
            <person name="Goldberg J."/>
            <person name="Griggs A."/>
            <person name="Gujja S."/>
            <person name="Heiman D."/>
            <person name="Howarth C."/>
            <person name="Larson L."/>
            <person name="Lui A."/>
            <person name="MacDonald P.J."/>
            <person name="Montmayeur A."/>
            <person name="Murphy C."/>
            <person name="Neiman D."/>
            <person name="Pearson M."/>
            <person name="Priest M."/>
            <person name="Roberts A."/>
            <person name="Saif S."/>
            <person name="Shea T."/>
            <person name="Shenoy N."/>
            <person name="Sisk P."/>
            <person name="Stolte C."/>
            <person name="Sykes S."/>
            <person name="Wortman J."/>
            <person name="Nusbaum C."/>
            <person name="Birren B."/>
        </authorList>
    </citation>
    <scope>NUCLEOTIDE SEQUENCE [LARGE SCALE GENOMIC DNA]</scope>
    <source>
        <strain evidence="2 3">4_1_13</strain>
    </source>
</reference>
<protein>
    <recommendedName>
        <fullName evidence="4">PsbP C-terminal domain-containing protein</fullName>
    </recommendedName>
</protein>
<keyword evidence="1" id="KW-1133">Transmembrane helix</keyword>
<evidence type="ECO:0000256" key="1">
    <source>
        <dbReference type="SAM" id="Phobius"/>
    </source>
</evidence>
<evidence type="ECO:0000313" key="3">
    <source>
        <dbReference type="Proteomes" id="UP000004925"/>
    </source>
</evidence>
<gene>
    <name evidence="2" type="ORF">FSCG_00476</name>
</gene>
<proteinExistence type="predicted"/>
<evidence type="ECO:0008006" key="4">
    <source>
        <dbReference type="Google" id="ProtNLM"/>
    </source>
</evidence>